<evidence type="ECO:0000256" key="3">
    <source>
        <dbReference type="ARBA" id="ARBA00022475"/>
    </source>
</evidence>
<gene>
    <name evidence="9" type="ordered locus">RSal33209_3076</name>
</gene>
<sequence length="162" mass="16869">MFYEFHETTHPHNEGARPMASNKNSAPLGLLVLRVVTGIIFIMHGWQKFSDGIPATADGFTAMGIPAPSVTAPFIAGLELIGGAALVIGLLSRPIAVLLVIDMIGALVTVHAPQGFFAGKGGYEYVLALAAICATLALTGPGKFALDGLLFGRSKRLKAVLA</sequence>
<evidence type="ECO:0000256" key="6">
    <source>
        <dbReference type="ARBA" id="ARBA00023136"/>
    </source>
</evidence>
<feature type="transmembrane region" description="Helical" evidence="8">
    <location>
        <begin position="125"/>
        <end position="146"/>
    </location>
</feature>
<dbReference type="InterPro" id="IPR051907">
    <property type="entry name" value="DoxX-like_oxidoreductase"/>
</dbReference>
<feature type="compositionally biased region" description="Basic and acidic residues" evidence="7">
    <location>
        <begin position="1"/>
        <end position="15"/>
    </location>
</feature>
<proteinExistence type="inferred from homology"/>
<organism evidence="9 10">
    <name type="scientific">Renibacterium salmoninarum (strain ATCC 33209 / DSM 20767 / JCM 11484 / NBRC 15589 / NCIMB 2235)</name>
    <dbReference type="NCBI Taxonomy" id="288705"/>
    <lineage>
        <taxon>Bacteria</taxon>
        <taxon>Bacillati</taxon>
        <taxon>Actinomycetota</taxon>
        <taxon>Actinomycetes</taxon>
        <taxon>Micrococcales</taxon>
        <taxon>Micrococcaceae</taxon>
        <taxon>Renibacterium</taxon>
    </lineage>
</organism>
<accession>A9WUC6</accession>
<comment type="similarity">
    <text evidence="2">Belongs to the DoxX family.</text>
</comment>
<evidence type="ECO:0000256" key="2">
    <source>
        <dbReference type="ARBA" id="ARBA00006679"/>
    </source>
</evidence>
<evidence type="ECO:0000256" key="8">
    <source>
        <dbReference type="SAM" id="Phobius"/>
    </source>
</evidence>
<evidence type="ECO:0000256" key="7">
    <source>
        <dbReference type="SAM" id="MobiDB-lite"/>
    </source>
</evidence>
<dbReference type="Proteomes" id="UP000002007">
    <property type="component" value="Chromosome"/>
</dbReference>
<dbReference type="EMBL" id="CP000910">
    <property type="protein sequence ID" value="ABY24797.1"/>
    <property type="molecule type" value="Genomic_DNA"/>
</dbReference>
<protein>
    <submittedName>
        <fullName evidence="9">Hypothetical membrane spanning protein</fullName>
    </submittedName>
</protein>
<dbReference type="AlphaFoldDB" id="A9WUC6"/>
<keyword evidence="6 8" id="KW-0472">Membrane</keyword>
<dbReference type="KEGG" id="rsa:RSal33209_3076"/>
<evidence type="ECO:0000313" key="9">
    <source>
        <dbReference type="EMBL" id="ABY24797.1"/>
    </source>
</evidence>
<evidence type="ECO:0000313" key="10">
    <source>
        <dbReference type="Proteomes" id="UP000002007"/>
    </source>
</evidence>
<dbReference type="PANTHER" id="PTHR33452:SF1">
    <property type="entry name" value="INNER MEMBRANE PROTEIN YPHA-RELATED"/>
    <property type="match status" value="1"/>
</dbReference>
<comment type="subcellular location">
    <subcellularLocation>
        <location evidence="1">Cell membrane</location>
        <topology evidence="1">Multi-pass membrane protein</topology>
    </subcellularLocation>
</comment>
<keyword evidence="3" id="KW-1003">Cell membrane</keyword>
<feature type="region of interest" description="Disordered" evidence="7">
    <location>
        <begin position="1"/>
        <end position="21"/>
    </location>
</feature>
<keyword evidence="10" id="KW-1185">Reference proteome</keyword>
<name>A9WUC6_RENSM</name>
<dbReference type="InterPro" id="IPR032808">
    <property type="entry name" value="DoxX"/>
</dbReference>
<dbReference type="PANTHER" id="PTHR33452">
    <property type="entry name" value="OXIDOREDUCTASE CATD-RELATED"/>
    <property type="match status" value="1"/>
</dbReference>
<keyword evidence="4 8" id="KW-0812">Transmembrane</keyword>
<feature type="transmembrane region" description="Helical" evidence="8">
    <location>
        <begin position="66"/>
        <end position="88"/>
    </location>
</feature>
<evidence type="ECO:0000256" key="1">
    <source>
        <dbReference type="ARBA" id="ARBA00004651"/>
    </source>
</evidence>
<feature type="transmembrane region" description="Helical" evidence="8">
    <location>
        <begin position="26"/>
        <end position="46"/>
    </location>
</feature>
<dbReference type="STRING" id="288705.RSal33209_3076"/>
<reference evidence="10" key="1">
    <citation type="journal article" date="2008" name="J. Bacteriol.">
        <title>Genome sequence of the fish pathogen Renibacterium salmoninarum suggests reductive evolution away from an environmental Arthrobacter ancestor.</title>
        <authorList>
            <person name="Wiens G.D."/>
            <person name="Rockey D.D."/>
            <person name="Wu Z."/>
            <person name="Chang J."/>
            <person name="Levy R."/>
            <person name="Crane S."/>
            <person name="Chen D.S."/>
            <person name="Capri G.R."/>
            <person name="Burnett J.R."/>
            <person name="Sudheesh P.S."/>
            <person name="Schipma M.J."/>
            <person name="Burd H."/>
            <person name="Bhattacharyya A."/>
            <person name="Rhodes L.D."/>
            <person name="Kaul R."/>
            <person name="Strom M.S."/>
        </authorList>
    </citation>
    <scope>NUCLEOTIDE SEQUENCE [LARGE SCALE GENOMIC DNA]</scope>
    <source>
        <strain evidence="10">ATCC 33209 / DSM 20767 / JCM 11484 / NBRC 15589 / NCIMB 2235</strain>
    </source>
</reference>
<keyword evidence="5 8" id="KW-1133">Transmembrane helix</keyword>
<dbReference type="GO" id="GO:0005886">
    <property type="term" value="C:plasma membrane"/>
    <property type="evidence" value="ECO:0007669"/>
    <property type="project" value="UniProtKB-SubCell"/>
</dbReference>
<dbReference type="eggNOG" id="COG2259">
    <property type="taxonomic scope" value="Bacteria"/>
</dbReference>
<evidence type="ECO:0000256" key="4">
    <source>
        <dbReference type="ARBA" id="ARBA00022692"/>
    </source>
</evidence>
<dbReference type="HOGENOM" id="CLU_058421_3_2_11"/>
<evidence type="ECO:0000256" key="5">
    <source>
        <dbReference type="ARBA" id="ARBA00022989"/>
    </source>
</evidence>
<feature type="transmembrane region" description="Helical" evidence="8">
    <location>
        <begin position="95"/>
        <end position="113"/>
    </location>
</feature>
<dbReference type="Pfam" id="PF07681">
    <property type="entry name" value="DoxX"/>
    <property type="match status" value="1"/>
</dbReference>